<gene>
    <name evidence="2" type="ORF">RZN05_19365</name>
</gene>
<evidence type="ECO:0000313" key="2">
    <source>
        <dbReference type="EMBL" id="MDV3459165.1"/>
    </source>
</evidence>
<organism evidence="2 3">
    <name type="scientific">Sphingomonas agrestis</name>
    <dbReference type="NCBI Taxonomy" id="3080540"/>
    <lineage>
        <taxon>Bacteria</taxon>
        <taxon>Pseudomonadati</taxon>
        <taxon>Pseudomonadota</taxon>
        <taxon>Alphaproteobacteria</taxon>
        <taxon>Sphingomonadales</taxon>
        <taxon>Sphingomonadaceae</taxon>
        <taxon>Sphingomonas</taxon>
    </lineage>
</organism>
<feature type="domain" description="Metallo-beta-lactamase" evidence="1">
    <location>
        <begin position="118"/>
        <end position="316"/>
    </location>
</feature>
<keyword evidence="3" id="KW-1185">Reference proteome</keyword>
<sequence>MRLLKLALAGLLWTIVLLSLAVTIAPHFLDRIYYRGPATAHFDGEHFFNPDGDDDRIAMKGNRAGFIARRIFGDPTQPAWPDQIAVTPTKPPARVEGAAMRVTWIGHASVLIQADGLNILTDPVWSDRAGPFGFGPRRVAEPGVRLADLPRIDLILVSHNHYDHLDRATLKRLWVRDKPVIVTSLGNDSVIGQAGIPAHALDWGGRLAIRPGIQVAVTRNHHWDSRWFADRNRALWSSFVVRLPHGNVFFAGDTGLGDGKWPAEAAALGPIRFAAIPIGAFRFEEGQMASGSHIGPGDALRVWDGLGRPFALPIHWGTFRLSREAHDTPPRMLRAMHGCAGSDSARFGAHPIGRQIDVPALGAAPSRPDMARVEACTRAGRFDVFR</sequence>
<evidence type="ECO:0000259" key="1">
    <source>
        <dbReference type="Pfam" id="PF12706"/>
    </source>
</evidence>
<evidence type="ECO:0000313" key="3">
    <source>
        <dbReference type="Proteomes" id="UP001273531"/>
    </source>
</evidence>
<comment type="caution">
    <text evidence="2">The sequence shown here is derived from an EMBL/GenBank/DDBJ whole genome shotgun (WGS) entry which is preliminary data.</text>
</comment>
<accession>A0ABU3YCR1</accession>
<protein>
    <submittedName>
        <fullName evidence="2">MBL fold metallo-hydrolase</fullName>
    </submittedName>
</protein>
<dbReference type="PANTHER" id="PTHR15032:SF4">
    <property type="entry name" value="N-ACYL-PHOSPHATIDYLETHANOLAMINE-HYDROLYZING PHOSPHOLIPASE D"/>
    <property type="match status" value="1"/>
</dbReference>
<name>A0ABU3YCR1_9SPHN</name>
<dbReference type="SUPFAM" id="SSF56281">
    <property type="entry name" value="Metallo-hydrolase/oxidoreductase"/>
    <property type="match status" value="1"/>
</dbReference>
<dbReference type="Gene3D" id="3.60.15.10">
    <property type="entry name" value="Ribonuclease Z/Hydroxyacylglutathione hydrolase-like"/>
    <property type="match status" value="1"/>
</dbReference>
<dbReference type="InterPro" id="IPR001279">
    <property type="entry name" value="Metallo-B-lactamas"/>
</dbReference>
<dbReference type="RefSeq" id="WP_317228321.1">
    <property type="nucleotide sequence ID" value="NZ_JAWJEJ010000002.1"/>
</dbReference>
<dbReference type="EMBL" id="JAWJEJ010000002">
    <property type="protein sequence ID" value="MDV3459165.1"/>
    <property type="molecule type" value="Genomic_DNA"/>
</dbReference>
<dbReference type="Proteomes" id="UP001273531">
    <property type="component" value="Unassembled WGS sequence"/>
</dbReference>
<dbReference type="Pfam" id="PF12706">
    <property type="entry name" value="Lactamase_B_2"/>
    <property type="match status" value="1"/>
</dbReference>
<dbReference type="InterPro" id="IPR036866">
    <property type="entry name" value="RibonucZ/Hydroxyglut_hydro"/>
</dbReference>
<dbReference type="PANTHER" id="PTHR15032">
    <property type="entry name" value="N-ACYL-PHOSPHATIDYLETHANOLAMINE-HYDROLYZING PHOSPHOLIPASE D"/>
    <property type="match status" value="1"/>
</dbReference>
<reference evidence="2 3" key="1">
    <citation type="submission" date="2023-10" db="EMBL/GenBank/DDBJ databases">
        <title>Sphingomonas sp. HF-S4 16S ribosomal RNA gene Genome sequencing and assembly.</title>
        <authorList>
            <person name="Lee H."/>
        </authorList>
    </citation>
    <scope>NUCLEOTIDE SEQUENCE [LARGE SCALE GENOMIC DNA]</scope>
    <source>
        <strain evidence="2 3">HF-S4</strain>
    </source>
</reference>
<proteinExistence type="predicted"/>